<dbReference type="PANTHER" id="PTHR31234:SF36">
    <property type="entry name" value="CHAPERONIN CPN60-LIKE PROTEIN"/>
    <property type="match status" value="1"/>
</dbReference>
<evidence type="ECO:0000313" key="8">
    <source>
        <dbReference type="EMBL" id="KAK7389627.1"/>
    </source>
</evidence>
<evidence type="ECO:0000259" key="7">
    <source>
        <dbReference type="Pfam" id="PF03168"/>
    </source>
</evidence>
<keyword evidence="9" id="KW-1185">Reference proteome</keyword>
<dbReference type="InterPro" id="IPR004864">
    <property type="entry name" value="LEA_2"/>
</dbReference>
<sequence length="244" mass="26996">MTTDRVHPSAKTTTATKSQMSGANRPTYRPQLQQRRSRGCISTLCCYLLLILIFLILVVGAAGTVLYFFYHPQRPTYSVTSLKLTSFKLTTPSSINAKFDLTISTTNPNDKITFSYDPTTVSLLSGDTPLASATIPSFLHRQKNTTLLEADVSSREEALDSDTAIQLKRSFKRKREVALKVKLETKVEAHMSFFQTPRVGITVLCDGVAVSLPLPDADKPATASAENTVCQVDVRFKVWKWTVG</sequence>
<comment type="subcellular location">
    <subcellularLocation>
        <location evidence="1">Membrane</location>
        <topology evidence="1">Single-pass membrane protein</topology>
    </subcellularLocation>
</comment>
<feature type="compositionally biased region" description="Polar residues" evidence="5">
    <location>
        <begin position="10"/>
        <end position="31"/>
    </location>
</feature>
<keyword evidence="3 6" id="KW-1133">Transmembrane helix</keyword>
<reference evidence="8 9" key="1">
    <citation type="submission" date="2024-01" db="EMBL/GenBank/DDBJ databases">
        <title>The genomes of 5 underutilized Papilionoideae crops provide insights into root nodulation and disease resistanc.</title>
        <authorList>
            <person name="Jiang F."/>
        </authorList>
    </citation>
    <scope>NUCLEOTIDE SEQUENCE [LARGE SCALE GENOMIC DNA]</scope>
    <source>
        <strain evidence="8">DUOXIRENSHENG_FW03</strain>
        <tissue evidence="8">Leaves</tissue>
    </source>
</reference>
<accession>A0AAN9S5J4</accession>
<dbReference type="Pfam" id="PF03168">
    <property type="entry name" value="LEA_2"/>
    <property type="match status" value="1"/>
</dbReference>
<feature type="domain" description="Late embryogenesis abundant protein LEA-2 subgroup" evidence="7">
    <location>
        <begin position="102"/>
        <end position="202"/>
    </location>
</feature>
<dbReference type="InterPro" id="IPR044839">
    <property type="entry name" value="NDR1-like"/>
</dbReference>
<organism evidence="8 9">
    <name type="scientific">Psophocarpus tetragonolobus</name>
    <name type="common">Winged bean</name>
    <name type="synonym">Dolichos tetragonolobus</name>
    <dbReference type="NCBI Taxonomy" id="3891"/>
    <lineage>
        <taxon>Eukaryota</taxon>
        <taxon>Viridiplantae</taxon>
        <taxon>Streptophyta</taxon>
        <taxon>Embryophyta</taxon>
        <taxon>Tracheophyta</taxon>
        <taxon>Spermatophyta</taxon>
        <taxon>Magnoliopsida</taxon>
        <taxon>eudicotyledons</taxon>
        <taxon>Gunneridae</taxon>
        <taxon>Pentapetalae</taxon>
        <taxon>rosids</taxon>
        <taxon>fabids</taxon>
        <taxon>Fabales</taxon>
        <taxon>Fabaceae</taxon>
        <taxon>Papilionoideae</taxon>
        <taxon>50 kb inversion clade</taxon>
        <taxon>NPAAA clade</taxon>
        <taxon>indigoferoid/millettioid clade</taxon>
        <taxon>Phaseoleae</taxon>
        <taxon>Psophocarpus</taxon>
    </lineage>
</organism>
<evidence type="ECO:0000313" key="9">
    <source>
        <dbReference type="Proteomes" id="UP001386955"/>
    </source>
</evidence>
<dbReference type="GO" id="GO:0005886">
    <property type="term" value="C:plasma membrane"/>
    <property type="evidence" value="ECO:0007669"/>
    <property type="project" value="TreeGrafter"/>
</dbReference>
<gene>
    <name evidence="8" type="ORF">VNO78_24824</name>
</gene>
<protein>
    <recommendedName>
        <fullName evidence="7">Late embryogenesis abundant protein LEA-2 subgroup domain-containing protein</fullName>
    </recommendedName>
</protein>
<dbReference type="Proteomes" id="UP001386955">
    <property type="component" value="Unassembled WGS sequence"/>
</dbReference>
<dbReference type="EMBL" id="JAYMYS010000006">
    <property type="protein sequence ID" value="KAK7389627.1"/>
    <property type="molecule type" value="Genomic_DNA"/>
</dbReference>
<feature type="transmembrane region" description="Helical" evidence="6">
    <location>
        <begin position="44"/>
        <end position="70"/>
    </location>
</feature>
<proteinExistence type="predicted"/>
<evidence type="ECO:0000256" key="3">
    <source>
        <dbReference type="ARBA" id="ARBA00022989"/>
    </source>
</evidence>
<dbReference type="GO" id="GO:0098542">
    <property type="term" value="P:defense response to other organism"/>
    <property type="evidence" value="ECO:0007669"/>
    <property type="project" value="InterPro"/>
</dbReference>
<comment type="caution">
    <text evidence="8">The sequence shown here is derived from an EMBL/GenBank/DDBJ whole genome shotgun (WGS) entry which is preliminary data.</text>
</comment>
<feature type="region of interest" description="Disordered" evidence="5">
    <location>
        <begin position="1"/>
        <end position="31"/>
    </location>
</feature>
<keyword evidence="4 6" id="KW-0472">Membrane</keyword>
<evidence type="ECO:0000256" key="2">
    <source>
        <dbReference type="ARBA" id="ARBA00022692"/>
    </source>
</evidence>
<evidence type="ECO:0000256" key="6">
    <source>
        <dbReference type="SAM" id="Phobius"/>
    </source>
</evidence>
<evidence type="ECO:0000256" key="5">
    <source>
        <dbReference type="SAM" id="MobiDB-lite"/>
    </source>
</evidence>
<dbReference type="Gene3D" id="2.60.40.1820">
    <property type="match status" value="1"/>
</dbReference>
<name>A0AAN9S5J4_PSOTE</name>
<evidence type="ECO:0000256" key="1">
    <source>
        <dbReference type="ARBA" id="ARBA00004167"/>
    </source>
</evidence>
<dbReference type="AlphaFoldDB" id="A0AAN9S5J4"/>
<dbReference type="SUPFAM" id="SSF117070">
    <property type="entry name" value="LEA14-like"/>
    <property type="match status" value="1"/>
</dbReference>
<keyword evidence="2 6" id="KW-0812">Transmembrane</keyword>
<dbReference type="PANTHER" id="PTHR31234">
    <property type="entry name" value="LATE EMBRYOGENESIS ABUNDANT (LEA) HYDROXYPROLINE-RICH GLYCOPROTEIN FAMILY"/>
    <property type="match status" value="1"/>
</dbReference>
<evidence type="ECO:0000256" key="4">
    <source>
        <dbReference type="ARBA" id="ARBA00023136"/>
    </source>
</evidence>